<name>A0A137P867_CONC2</name>
<dbReference type="OrthoDB" id="244190at2759"/>
<evidence type="ECO:0000259" key="4">
    <source>
        <dbReference type="PROSITE" id="PS50192"/>
    </source>
</evidence>
<feature type="region of interest" description="Disordered" evidence="2">
    <location>
        <begin position="92"/>
        <end position="111"/>
    </location>
</feature>
<dbReference type="AlphaFoldDB" id="A0A137P867"/>
<keyword evidence="3" id="KW-0472">Membrane</keyword>
<feature type="domain" description="T-SNARE coiled-coil homology" evidence="4">
    <location>
        <begin position="155"/>
        <end position="217"/>
    </location>
</feature>
<keyword evidence="3" id="KW-0812">Transmembrane</keyword>
<feature type="coiled-coil region" evidence="1">
    <location>
        <begin position="193"/>
        <end position="227"/>
    </location>
</feature>
<reference evidence="5 6" key="1">
    <citation type="journal article" date="2015" name="Genome Biol. Evol.">
        <title>Phylogenomic analyses indicate that early fungi evolved digesting cell walls of algal ancestors of land plants.</title>
        <authorList>
            <person name="Chang Y."/>
            <person name="Wang S."/>
            <person name="Sekimoto S."/>
            <person name="Aerts A.L."/>
            <person name="Choi C."/>
            <person name="Clum A."/>
            <person name="LaButti K.M."/>
            <person name="Lindquist E.A."/>
            <person name="Yee Ngan C."/>
            <person name="Ohm R.A."/>
            <person name="Salamov A.A."/>
            <person name="Grigoriev I.V."/>
            <person name="Spatafora J.W."/>
            <person name="Berbee M.L."/>
        </authorList>
    </citation>
    <scope>NUCLEOTIDE SEQUENCE [LARGE SCALE GENOMIC DNA]</scope>
    <source>
        <strain evidence="5 6">NRRL 28638</strain>
    </source>
</reference>
<dbReference type="SUPFAM" id="SSF58038">
    <property type="entry name" value="SNARE fusion complex"/>
    <property type="match status" value="1"/>
</dbReference>
<gene>
    <name evidence="5" type="ORF">CONCODRAFT_78455</name>
</gene>
<evidence type="ECO:0000256" key="1">
    <source>
        <dbReference type="SAM" id="Coils"/>
    </source>
</evidence>
<dbReference type="SMART" id="SM00397">
    <property type="entry name" value="t_SNARE"/>
    <property type="match status" value="1"/>
</dbReference>
<keyword evidence="6" id="KW-1185">Reference proteome</keyword>
<dbReference type="InterPro" id="IPR000727">
    <property type="entry name" value="T_SNARE_dom"/>
</dbReference>
<evidence type="ECO:0000313" key="6">
    <source>
        <dbReference type="Proteomes" id="UP000070444"/>
    </source>
</evidence>
<dbReference type="OMA" id="AKQYPRC"/>
<keyword evidence="3" id="KW-1133">Transmembrane helix</keyword>
<sequence length="249" mass="28480">MDSSSITNQLSSTLLKGENFLREKRRCTALNISSKNWDTKLESNLTTLKKLLSELEAMLQGVETGLDNDDKVGELEGEFISWSKKIRKFESSINSSNSTTNETSENSNLSEIEARTELFKTQKRNPDRISIDINEDDEPNQYSNINNQQLLTMQQETLDEQDRNLDFLSESISRQRDLGLNIGGELDTHIELLEETDLELNDTELRLNTAQRRLNNVNKKIKENKLNATIIALILILLFVLVLAKYFGH</sequence>
<keyword evidence="1" id="KW-0175">Coiled coil</keyword>
<proteinExistence type="predicted"/>
<dbReference type="CDD" id="cd15859">
    <property type="entry name" value="SNARE_SYN8"/>
    <property type="match status" value="1"/>
</dbReference>
<evidence type="ECO:0000256" key="2">
    <source>
        <dbReference type="SAM" id="MobiDB-lite"/>
    </source>
</evidence>
<feature type="transmembrane region" description="Helical" evidence="3">
    <location>
        <begin position="226"/>
        <end position="247"/>
    </location>
</feature>
<organism evidence="5 6">
    <name type="scientific">Conidiobolus coronatus (strain ATCC 28846 / CBS 209.66 / NRRL 28638)</name>
    <name type="common">Delacroixia coronata</name>
    <dbReference type="NCBI Taxonomy" id="796925"/>
    <lineage>
        <taxon>Eukaryota</taxon>
        <taxon>Fungi</taxon>
        <taxon>Fungi incertae sedis</taxon>
        <taxon>Zoopagomycota</taxon>
        <taxon>Entomophthoromycotina</taxon>
        <taxon>Entomophthoromycetes</taxon>
        <taxon>Entomophthorales</taxon>
        <taxon>Ancylistaceae</taxon>
        <taxon>Conidiobolus</taxon>
    </lineage>
</organism>
<dbReference type="EMBL" id="KQ964480">
    <property type="protein sequence ID" value="KXN71203.1"/>
    <property type="molecule type" value="Genomic_DNA"/>
</dbReference>
<evidence type="ECO:0000313" key="5">
    <source>
        <dbReference type="EMBL" id="KXN71203.1"/>
    </source>
</evidence>
<protein>
    <recommendedName>
        <fullName evidence="4">t-SNARE coiled-coil homology domain-containing protein</fullName>
    </recommendedName>
</protein>
<dbReference type="Gene3D" id="1.20.5.110">
    <property type="match status" value="1"/>
</dbReference>
<dbReference type="STRING" id="796925.A0A137P867"/>
<accession>A0A137P867</accession>
<dbReference type="Proteomes" id="UP000070444">
    <property type="component" value="Unassembled WGS sequence"/>
</dbReference>
<evidence type="ECO:0000256" key="3">
    <source>
        <dbReference type="SAM" id="Phobius"/>
    </source>
</evidence>
<dbReference type="PROSITE" id="PS50192">
    <property type="entry name" value="T_SNARE"/>
    <property type="match status" value="1"/>
</dbReference>